<reference evidence="2" key="1">
    <citation type="submission" date="2016-07" db="EMBL/GenBank/DDBJ databases">
        <authorList>
            <consortium name="Pathogen Informatics"/>
        </authorList>
    </citation>
    <scope>NUCLEOTIDE SEQUENCE</scope>
</reference>
<dbReference type="EMBL" id="FLZR02000026">
    <property type="protein sequence ID" value="VVA00018.1"/>
    <property type="molecule type" value="Genomic_DNA"/>
</dbReference>
<protein>
    <submittedName>
        <fullName evidence="2">VIR protein</fullName>
    </submittedName>
</protein>
<gene>
    <name evidence="2" type="ORF">PVP01_0007300</name>
</gene>
<dbReference type="VEuPathDB" id="PlasmoDB:PVW1_000023500"/>
<dbReference type="VEuPathDB" id="PlasmoDB:PVP01_0007300"/>
<dbReference type="AlphaFoldDB" id="A0A565A5T6"/>
<evidence type="ECO:0000256" key="1">
    <source>
        <dbReference type="SAM" id="Phobius"/>
    </source>
</evidence>
<dbReference type="VEuPathDB" id="PlasmoDB:PVPAM_010014300"/>
<dbReference type="Proteomes" id="UP000220605">
    <property type="component" value="Unassembled WGS sequence"/>
</dbReference>
<feature type="transmembrane region" description="Helical" evidence="1">
    <location>
        <begin position="373"/>
        <end position="392"/>
    </location>
</feature>
<keyword evidence="1" id="KW-1133">Transmembrane helix</keyword>
<sequence>MFSYFSFSSYFYYGFFDNIKKYLDQEKKFDSESEIGSDHFCIDIKDHSGKFIQRTKYCKEFVNFFTFLKESIIRDSDLLLYNQYHEFLNYWLNDKLRGSSITDADREAFYKDLEASYYWFDGEEKLKAETDCSDFLNYCKKHYTSALKKCYDDRDVDLCKALERFRSLHESDKSSILSTCSNVELPLLPDITSHHSSESINMSKVKIGNEIINPSQIHTNLDLNIIRPYEYDNLRKLISVHYNILEVYDKNEQKISMMNILNEYLQYCNANSTRSDLILFIEEFFNNYYYKKKNVYDEIYKDCSVDTQSQKDYCEIYKKCITEFKCDFSLIEQNPEEYVNNKKELHQKMNKGGLWMENIARFFEKTSDISSSASVITGTVVALFFYYVRFFTPVGRLCNKKKKKVKNAYNYEVENIEDLFDYNKNFVNIDPSRNRIRLSYYPS</sequence>
<dbReference type="OrthoDB" id="382559at2759"/>
<dbReference type="Pfam" id="PF05795">
    <property type="entry name" value="Plasmodium_Vir"/>
    <property type="match status" value="1"/>
</dbReference>
<keyword evidence="1" id="KW-0472">Membrane</keyword>
<proteinExistence type="predicted"/>
<name>A0A565A5T6_PLAVI</name>
<dbReference type="InterPro" id="IPR008780">
    <property type="entry name" value="Plasmodium_Vir"/>
</dbReference>
<accession>A0A565A5T6</accession>
<dbReference type="VEuPathDB" id="PlasmoDB:PVX_101570"/>
<keyword evidence="1" id="KW-0812">Transmembrane</keyword>
<evidence type="ECO:0000313" key="2">
    <source>
        <dbReference type="EMBL" id="VVA00018.1"/>
    </source>
</evidence>
<organism evidence="2">
    <name type="scientific">Plasmodium vivax</name>
    <name type="common">malaria parasite P. vivax</name>
    <dbReference type="NCBI Taxonomy" id="5855"/>
    <lineage>
        <taxon>Eukaryota</taxon>
        <taxon>Sar</taxon>
        <taxon>Alveolata</taxon>
        <taxon>Apicomplexa</taxon>
        <taxon>Aconoidasida</taxon>
        <taxon>Haemosporida</taxon>
        <taxon>Plasmodiidae</taxon>
        <taxon>Plasmodium</taxon>
        <taxon>Plasmodium (Plasmodium)</taxon>
    </lineage>
</organism>